<dbReference type="EMBL" id="JAPFFI010000027">
    <property type="protein sequence ID" value="KAJ6303522.1"/>
    <property type="molecule type" value="Genomic_DNA"/>
</dbReference>
<name>A0ABQ8ZNN0_9ROSI</name>
<reference evidence="1" key="1">
    <citation type="submission" date="2022-10" db="EMBL/GenBank/DDBJ databases">
        <authorList>
            <person name="Hyden B.L."/>
            <person name="Feng K."/>
            <person name="Yates T."/>
            <person name="Jawdy S."/>
            <person name="Smart L.B."/>
            <person name="Muchero W."/>
        </authorList>
    </citation>
    <scope>NUCLEOTIDE SEQUENCE</scope>
    <source>
        <tissue evidence="1">Shoot tip</tissue>
    </source>
</reference>
<keyword evidence="2" id="KW-1185">Reference proteome</keyword>
<proteinExistence type="predicted"/>
<protein>
    <submittedName>
        <fullName evidence="1">Uncharacterized protein</fullName>
    </submittedName>
</protein>
<comment type="caution">
    <text evidence="1">The sequence shown here is derived from an EMBL/GenBank/DDBJ whole genome shotgun (WGS) entry which is preliminary data.</text>
</comment>
<evidence type="ECO:0000313" key="2">
    <source>
        <dbReference type="Proteomes" id="UP001141253"/>
    </source>
</evidence>
<evidence type="ECO:0000313" key="1">
    <source>
        <dbReference type="EMBL" id="KAJ6303522.1"/>
    </source>
</evidence>
<reference evidence="1" key="2">
    <citation type="journal article" date="2023" name="Int. J. Mol. Sci.">
        <title>De Novo Assembly and Annotation of 11 Diverse Shrub Willow (Salix) Genomes Reveals Novel Gene Organization in Sex-Linked Regions.</title>
        <authorList>
            <person name="Hyden B."/>
            <person name="Feng K."/>
            <person name="Yates T.B."/>
            <person name="Jawdy S."/>
            <person name="Cereghino C."/>
            <person name="Smart L.B."/>
            <person name="Muchero W."/>
        </authorList>
    </citation>
    <scope>NUCLEOTIDE SEQUENCE</scope>
    <source>
        <tissue evidence="1">Shoot tip</tissue>
    </source>
</reference>
<gene>
    <name evidence="1" type="ORF">OIU77_017409</name>
</gene>
<organism evidence="1 2">
    <name type="scientific">Salix suchowensis</name>
    <dbReference type="NCBI Taxonomy" id="1278906"/>
    <lineage>
        <taxon>Eukaryota</taxon>
        <taxon>Viridiplantae</taxon>
        <taxon>Streptophyta</taxon>
        <taxon>Embryophyta</taxon>
        <taxon>Tracheophyta</taxon>
        <taxon>Spermatophyta</taxon>
        <taxon>Magnoliopsida</taxon>
        <taxon>eudicotyledons</taxon>
        <taxon>Gunneridae</taxon>
        <taxon>Pentapetalae</taxon>
        <taxon>rosids</taxon>
        <taxon>fabids</taxon>
        <taxon>Malpighiales</taxon>
        <taxon>Salicaceae</taxon>
        <taxon>Saliceae</taxon>
        <taxon>Salix</taxon>
    </lineage>
</organism>
<accession>A0ABQ8ZNN0</accession>
<dbReference type="Proteomes" id="UP001141253">
    <property type="component" value="Chromosome 16"/>
</dbReference>
<sequence length="91" mass="10072">MSVGRAELEFASFPSDPMCAEVVAAIGEWEIIKEKKQRSRNVKQAASMGEESVAVGLAFPHVFGVLSRQKSGIVIRNKGQDRAEKWHSDKK</sequence>